<protein>
    <recommendedName>
        <fullName evidence="4">MinD-like ATPase involved in chromosome partitioning or flagellar assembly</fullName>
    </recommendedName>
</protein>
<organism evidence="2 3">
    <name type="scientific">Planosporangium mesophilum</name>
    <dbReference type="NCBI Taxonomy" id="689768"/>
    <lineage>
        <taxon>Bacteria</taxon>
        <taxon>Bacillati</taxon>
        <taxon>Actinomycetota</taxon>
        <taxon>Actinomycetes</taxon>
        <taxon>Micromonosporales</taxon>
        <taxon>Micromonosporaceae</taxon>
        <taxon>Planosporangium</taxon>
    </lineage>
</organism>
<evidence type="ECO:0000313" key="2">
    <source>
        <dbReference type="EMBL" id="GII22578.1"/>
    </source>
</evidence>
<dbReference type="GO" id="GO:0016887">
    <property type="term" value="F:ATP hydrolysis activity"/>
    <property type="evidence" value="ECO:0007669"/>
    <property type="project" value="TreeGrafter"/>
</dbReference>
<evidence type="ECO:0000256" key="1">
    <source>
        <dbReference type="SAM" id="MobiDB-lite"/>
    </source>
</evidence>
<proteinExistence type="predicted"/>
<dbReference type="Pfam" id="PF06564">
    <property type="entry name" value="CBP_BcsQ"/>
    <property type="match status" value="1"/>
</dbReference>
<dbReference type="AlphaFoldDB" id="A0A8J3X378"/>
<dbReference type="PANTHER" id="PTHR43384">
    <property type="entry name" value="SEPTUM SITE-DETERMINING PROTEIN MIND HOMOLOG, CHLOROPLASTIC-RELATED"/>
    <property type="match status" value="1"/>
</dbReference>
<dbReference type="SUPFAM" id="SSF52540">
    <property type="entry name" value="P-loop containing nucleoside triphosphate hydrolases"/>
    <property type="match status" value="1"/>
</dbReference>
<dbReference type="InterPro" id="IPR017746">
    <property type="entry name" value="Cellulose_synthase_operon_BcsQ"/>
</dbReference>
<evidence type="ECO:0000313" key="3">
    <source>
        <dbReference type="Proteomes" id="UP000599074"/>
    </source>
</evidence>
<dbReference type="GO" id="GO:0005829">
    <property type="term" value="C:cytosol"/>
    <property type="evidence" value="ECO:0007669"/>
    <property type="project" value="TreeGrafter"/>
</dbReference>
<dbReference type="Gene3D" id="3.40.50.300">
    <property type="entry name" value="P-loop containing nucleotide triphosphate hydrolases"/>
    <property type="match status" value="1"/>
</dbReference>
<dbReference type="EMBL" id="BOON01000018">
    <property type="protein sequence ID" value="GII22578.1"/>
    <property type="molecule type" value="Genomic_DNA"/>
</dbReference>
<dbReference type="PANTHER" id="PTHR43384:SF14">
    <property type="entry name" value="ESX-1 SECRETION-ASSOCIATED PROTEIN ESPI"/>
    <property type="match status" value="1"/>
</dbReference>
<dbReference type="Proteomes" id="UP000599074">
    <property type="component" value="Unassembled WGS sequence"/>
</dbReference>
<gene>
    <name evidence="2" type="ORF">Pme01_21750</name>
</gene>
<keyword evidence="3" id="KW-1185">Reference proteome</keyword>
<dbReference type="InterPro" id="IPR027417">
    <property type="entry name" value="P-loop_NTPase"/>
</dbReference>
<dbReference type="GO" id="GO:0005524">
    <property type="term" value="F:ATP binding"/>
    <property type="evidence" value="ECO:0007669"/>
    <property type="project" value="TreeGrafter"/>
</dbReference>
<sequence>MVMAAPAAGSSVPEVEPSLASGTGGPITSPATAMLRNGHGLLVPTVDPQGSMEPSWHEAHPATPADDNQIWTSQFPAHVRAPRTLPRGFRGSRVERVWLRAASVRPGCPVLAVSSADGGVGRSTVVAALGGLLALACPQPVLAVDVSARAWGGLVHRVGRRNAATVWDAVRDMALLTDRLQVQRLAQLGPTGLWTLVGEVELSAVRHPPTVGETVPFVDHVRTLYPLLLLDLPTADTRQVWQVLGASAVPVLVARASRDSLQHSMRLLARLRGVGLAEAADRSVLAVVATSPRPGCDVRAAMRQAGDTAGEVLSLPYDRALAQPDPIDVRSLGRASRRALVELADAVLRRCPCDPVAAATVVDPPQRWEQAVRDLTLEEGTA</sequence>
<reference evidence="2" key="1">
    <citation type="submission" date="2021-01" db="EMBL/GenBank/DDBJ databases">
        <title>Whole genome shotgun sequence of Planosporangium mesophilum NBRC 109066.</title>
        <authorList>
            <person name="Komaki H."/>
            <person name="Tamura T."/>
        </authorList>
    </citation>
    <scope>NUCLEOTIDE SEQUENCE</scope>
    <source>
        <strain evidence="2">NBRC 109066</strain>
    </source>
</reference>
<dbReference type="GO" id="GO:0051782">
    <property type="term" value="P:negative regulation of cell division"/>
    <property type="evidence" value="ECO:0007669"/>
    <property type="project" value="TreeGrafter"/>
</dbReference>
<comment type="caution">
    <text evidence="2">The sequence shown here is derived from an EMBL/GenBank/DDBJ whole genome shotgun (WGS) entry which is preliminary data.</text>
</comment>
<evidence type="ECO:0008006" key="4">
    <source>
        <dbReference type="Google" id="ProtNLM"/>
    </source>
</evidence>
<feature type="region of interest" description="Disordered" evidence="1">
    <location>
        <begin position="1"/>
        <end position="33"/>
    </location>
</feature>
<dbReference type="GO" id="GO:0009898">
    <property type="term" value="C:cytoplasmic side of plasma membrane"/>
    <property type="evidence" value="ECO:0007669"/>
    <property type="project" value="TreeGrafter"/>
</dbReference>
<name>A0A8J3X378_9ACTN</name>
<dbReference type="InterPro" id="IPR050625">
    <property type="entry name" value="ParA/MinD_ATPase"/>
</dbReference>
<accession>A0A8J3X378</accession>